<feature type="region of interest" description="Disordered" evidence="1">
    <location>
        <begin position="142"/>
        <end position="186"/>
    </location>
</feature>
<proteinExistence type="predicted"/>
<dbReference type="Proteomes" id="UP000816034">
    <property type="component" value="Unassembled WGS sequence"/>
</dbReference>
<dbReference type="InterPro" id="IPR040226">
    <property type="entry name" value="THH1/TOM1/TOM3"/>
</dbReference>
<dbReference type="RefSeq" id="XP_044543162.1">
    <property type="nucleotide sequence ID" value="XM_044687332.1"/>
</dbReference>
<feature type="compositionally biased region" description="Basic and acidic residues" evidence="1">
    <location>
        <begin position="536"/>
        <end position="565"/>
    </location>
</feature>
<feature type="compositionally biased region" description="Basic and acidic residues" evidence="1">
    <location>
        <begin position="142"/>
        <end position="151"/>
    </location>
</feature>
<keyword evidence="4" id="KW-1185">Reference proteome</keyword>
<gene>
    <name evidence="3" type="ORF">C9374_011653</name>
</gene>
<dbReference type="EMBL" id="PYSW02000049">
    <property type="protein sequence ID" value="KAG2373988.1"/>
    <property type="molecule type" value="Genomic_DNA"/>
</dbReference>
<feature type="transmembrane region" description="Helical" evidence="2">
    <location>
        <begin position="363"/>
        <end position="388"/>
    </location>
</feature>
<organism evidence="3 4">
    <name type="scientific">Naegleria lovaniensis</name>
    <name type="common">Amoeba</name>
    <dbReference type="NCBI Taxonomy" id="51637"/>
    <lineage>
        <taxon>Eukaryota</taxon>
        <taxon>Discoba</taxon>
        <taxon>Heterolobosea</taxon>
        <taxon>Tetramitia</taxon>
        <taxon>Eutetramitia</taxon>
        <taxon>Vahlkampfiidae</taxon>
        <taxon>Naegleria</taxon>
    </lineage>
</organism>
<dbReference type="AlphaFoldDB" id="A0AA88GF11"/>
<feature type="region of interest" description="Disordered" evidence="1">
    <location>
        <begin position="532"/>
        <end position="641"/>
    </location>
</feature>
<evidence type="ECO:0000313" key="3">
    <source>
        <dbReference type="EMBL" id="KAG2373988.1"/>
    </source>
</evidence>
<feature type="transmembrane region" description="Helical" evidence="2">
    <location>
        <begin position="409"/>
        <end position="431"/>
    </location>
</feature>
<keyword evidence="2" id="KW-0472">Membrane</keyword>
<evidence type="ECO:0000256" key="1">
    <source>
        <dbReference type="SAM" id="MobiDB-lite"/>
    </source>
</evidence>
<feature type="transmembrane region" description="Helical" evidence="2">
    <location>
        <begin position="303"/>
        <end position="326"/>
    </location>
</feature>
<feature type="compositionally biased region" description="Low complexity" evidence="1">
    <location>
        <begin position="618"/>
        <end position="627"/>
    </location>
</feature>
<comment type="caution">
    <text evidence="3">The sequence shown here is derived from an EMBL/GenBank/DDBJ whole genome shotgun (WGS) entry which is preliminary data.</text>
</comment>
<feature type="compositionally biased region" description="Low complexity" evidence="1">
    <location>
        <begin position="568"/>
        <end position="582"/>
    </location>
</feature>
<feature type="transmembrane region" description="Helical" evidence="2">
    <location>
        <begin position="443"/>
        <end position="466"/>
    </location>
</feature>
<feature type="region of interest" description="Disordered" evidence="1">
    <location>
        <begin position="57"/>
        <end position="115"/>
    </location>
</feature>
<reference evidence="3 4" key="1">
    <citation type="journal article" date="2018" name="BMC Genomics">
        <title>The genome of Naegleria lovaniensis, the basis for a comparative approach to unravel pathogenicity factors of the human pathogenic amoeba N. fowleri.</title>
        <authorList>
            <person name="Liechti N."/>
            <person name="Schurch N."/>
            <person name="Bruggmann R."/>
            <person name="Wittwer M."/>
        </authorList>
    </citation>
    <scope>NUCLEOTIDE SEQUENCE [LARGE SCALE GENOMIC DNA]</scope>
    <source>
        <strain evidence="3 4">ATCC 30569</strain>
    </source>
</reference>
<dbReference type="PANTHER" id="PTHR31142">
    <property type="entry name" value="TOBAMOVIRUS MULTIPLICATION PROTEIN 1-LIKE ISOFORM X1"/>
    <property type="match status" value="1"/>
</dbReference>
<dbReference type="PANTHER" id="PTHR31142:SF3">
    <property type="entry name" value="THH1_TOM1_TOM3 DOMAIN-CONTAINING PROTEIN"/>
    <property type="match status" value="1"/>
</dbReference>
<feature type="transmembrane region" description="Helical" evidence="2">
    <location>
        <begin position="227"/>
        <end position="250"/>
    </location>
</feature>
<feature type="compositionally biased region" description="Basic and acidic residues" evidence="1">
    <location>
        <begin position="94"/>
        <end position="114"/>
    </location>
</feature>
<keyword evidence="2" id="KW-0812">Transmembrane</keyword>
<feature type="compositionally biased region" description="Low complexity" evidence="1">
    <location>
        <begin position="172"/>
        <end position="184"/>
    </location>
</feature>
<evidence type="ECO:0000313" key="4">
    <source>
        <dbReference type="Proteomes" id="UP000816034"/>
    </source>
</evidence>
<name>A0AA88GF11_NAELO</name>
<feature type="transmembrane region" description="Helical" evidence="2">
    <location>
        <begin position="16"/>
        <end position="35"/>
    </location>
</feature>
<evidence type="ECO:0008006" key="5">
    <source>
        <dbReference type="Google" id="ProtNLM"/>
    </source>
</evidence>
<accession>A0AA88GF11</accession>
<evidence type="ECO:0000256" key="2">
    <source>
        <dbReference type="SAM" id="Phobius"/>
    </source>
</evidence>
<dbReference type="GeneID" id="68104107"/>
<sequence>MTIPIPNVIVYSTLSGIYGLIGITSLALLLRIIYVEFQQRRKFSKFISQRFGRVRYTGNSSSSSNHHHQHNHEQQFEENDDHPTTTNKKSSKFTKWDERNLKENNTRTVDEPVKHISNLESNHAVLESNLEKIDENERLDNSLKDHQHDTSSGEEEIGSRMTSSGGHHNNDSSTTIHISSSSSFKKPESTFSDKRLMFALIVILSLVRCTQLAVQASLPDFSEYRELLILVSSFPGYVYSSLMLMLVFFWTEMTILSIRKQPLLSEISETNQEEATGLLESEHSSEYHQQNSEVIRKKTIRTILNYLTASSFLKTLFFVVNFIMYMTMLVNDSLLLFQFSGDDPRGSDNNDYTNPSPYSAIEIVAVSVPTVLFIICALLVIILGITLFRRHLKNYRASSSRNIVSLYTIIYVSVVTLTDFIVLLGRAGLLIAQMFLSWLETKWQTILCYYSLGEIIPLLVLNYALYKMGTLSMLHSATTVHTHHSNDDAKFQDVITTGKNTKTPTLKKTSQKLISYMSEKAQNYYSHWDESTEEVDFQHPHDPQRPHHHDYNKYDDDNGTEKDMEGETSASDSPSAATSSTTHSRKNYGSVGEIQKFPSQHPHAHTTSNNHAKRKGTHSNTSSSSHTHSSHKNKVCSIPSPSHSLIQKVHNAHAGNVSLKNAYHEFTGIASDDE</sequence>
<feature type="transmembrane region" description="Helical" evidence="2">
    <location>
        <begin position="196"/>
        <end position="215"/>
    </location>
</feature>
<protein>
    <recommendedName>
        <fullName evidence="5">THH1/TOM1/TOM3 domain-containing protein</fullName>
    </recommendedName>
</protein>
<keyword evidence="2" id="KW-1133">Transmembrane helix</keyword>